<dbReference type="InterPro" id="IPR013519">
    <property type="entry name" value="Int_alpha_beta-p"/>
</dbReference>
<evidence type="ECO:0000256" key="5">
    <source>
        <dbReference type="SAM" id="Phobius"/>
    </source>
</evidence>
<accession>A0ABW1B9X8</accession>
<dbReference type="Proteomes" id="UP001596112">
    <property type="component" value="Unassembled WGS sequence"/>
</dbReference>
<evidence type="ECO:0000313" key="7">
    <source>
        <dbReference type="Proteomes" id="UP001596112"/>
    </source>
</evidence>
<comment type="caution">
    <text evidence="6">The sequence shown here is derived from an EMBL/GenBank/DDBJ whole genome shotgun (WGS) entry which is preliminary data.</text>
</comment>
<evidence type="ECO:0000256" key="2">
    <source>
        <dbReference type="ARBA" id="ARBA00022737"/>
    </source>
</evidence>
<evidence type="ECO:0000256" key="3">
    <source>
        <dbReference type="ARBA" id="ARBA00022801"/>
    </source>
</evidence>
<organism evidence="6 7">
    <name type="scientific">Streptomyces heilongjiangensis</name>
    <dbReference type="NCBI Taxonomy" id="945052"/>
    <lineage>
        <taxon>Bacteria</taxon>
        <taxon>Bacillati</taxon>
        <taxon>Actinomycetota</taxon>
        <taxon>Actinomycetes</taxon>
        <taxon>Kitasatosporales</taxon>
        <taxon>Streptomycetaceae</taxon>
        <taxon>Streptomyces</taxon>
    </lineage>
</organism>
<keyword evidence="3" id="KW-0378">Hydrolase</keyword>
<dbReference type="EMBL" id="JBHSNZ010000012">
    <property type="protein sequence ID" value="MFC5809631.1"/>
    <property type="molecule type" value="Genomic_DNA"/>
</dbReference>
<dbReference type="SMART" id="SM00191">
    <property type="entry name" value="Int_alpha"/>
    <property type="match status" value="6"/>
</dbReference>
<feature type="transmembrane region" description="Helical" evidence="5">
    <location>
        <begin position="26"/>
        <end position="49"/>
    </location>
</feature>
<keyword evidence="1" id="KW-0732">Signal</keyword>
<keyword evidence="4" id="KW-0325">Glycoprotein</keyword>
<dbReference type="Pfam" id="PF13517">
    <property type="entry name" value="FG-GAP_3"/>
    <property type="match status" value="1"/>
</dbReference>
<dbReference type="Gene3D" id="2.130.10.130">
    <property type="entry name" value="Integrin alpha, N-terminal"/>
    <property type="match status" value="4"/>
</dbReference>
<dbReference type="PROSITE" id="PS51470">
    <property type="entry name" value="FG_GAP"/>
    <property type="match status" value="1"/>
</dbReference>
<evidence type="ECO:0000256" key="1">
    <source>
        <dbReference type="ARBA" id="ARBA00022729"/>
    </source>
</evidence>
<keyword evidence="5" id="KW-0472">Membrane</keyword>
<name>A0ABW1B9X8_9ACTN</name>
<dbReference type="Pfam" id="PF01839">
    <property type="entry name" value="FG-GAP"/>
    <property type="match status" value="3"/>
</dbReference>
<dbReference type="PANTHER" id="PTHR23221:SF7">
    <property type="entry name" value="PHOSPHATIDYLINOSITOL-GLYCAN-SPECIFIC PHOSPHOLIPASE D"/>
    <property type="match status" value="1"/>
</dbReference>
<evidence type="ECO:0000313" key="6">
    <source>
        <dbReference type="EMBL" id="MFC5809631.1"/>
    </source>
</evidence>
<sequence>MSTTPQRRGPRPLGGRRALTVARPSALPAAVLVTVAGLGLGLGLGMVVAPPATAAGSVRGDFDGDGYADLAVGVPAGTADGHARAGFVHVLWGSADGLGGRSTRIDQASGGIPGTAEAGDQFGYAVRAADFDADGYADLVVTAPGEQVGGTGGHEGAAYVLWGSARGLRAGLTVAKGEPGQRLGRLVTAGDYDGDGDRDLVLAVSGEEGGATVLRPGPLSAAAPTTLVEGYDFGDARALTSADFDGDGRDDLAVTYKGLEISGTRVRSLAPGGWTTRWQAADFGSALAAGDFDGDGRTDLAIGEVLPDPEAEDASCADRLGGALATVYGAADSTLGGQVTCTTQSSPGVGGTAEAEDNFGAALAVVDLDGSGPDSLLVGASHEAVGSVARAGAYWELEAGGDRVFTGPAFTQSSAGVPGTAEEGDLFGAAVAAADFDRASYDDHVIGAPGENAPSGALWYRPSAGDASRLPAVSLTPAKLGLTGASGYGAVLDG</sequence>
<reference evidence="7" key="1">
    <citation type="journal article" date="2019" name="Int. J. Syst. Evol. Microbiol.">
        <title>The Global Catalogue of Microorganisms (GCM) 10K type strain sequencing project: providing services to taxonomists for standard genome sequencing and annotation.</title>
        <authorList>
            <consortium name="The Broad Institute Genomics Platform"/>
            <consortium name="The Broad Institute Genome Sequencing Center for Infectious Disease"/>
            <person name="Wu L."/>
            <person name="Ma J."/>
        </authorList>
    </citation>
    <scope>NUCLEOTIDE SEQUENCE [LARGE SCALE GENOMIC DNA]</scope>
    <source>
        <strain evidence="7">JCM 9918</strain>
    </source>
</reference>
<keyword evidence="2" id="KW-0677">Repeat</keyword>
<keyword evidence="5" id="KW-0812">Transmembrane</keyword>
<protein>
    <submittedName>
        <fullName evidence="6">FG-GAP-like repeat-containing protein</fullName>
    </submittedName>
</protein>
<dbReference type="SUPFAM" id="SSF69318">
    <property type="entry name" value="Integrin alpha N-terminal domain"/>
    <property type="match status" value="1"/>
</dbReference>
<dbReference type="InterPro" id="IPR013517">
    <property type="entry name" value="FG-GAP"/>
</dbReference>
<dbReference type="PANTHER" id="PTHR23221">
    <property type="entry name" value="GLYCOSYLPHOSPHATIDYLINOSITOL PHOSPHOLIPASE D"/>
    <property type="match status" value="1"/>
</dbReference>
<gene>
    <name evidence="6" type="ORF">ACFQGO_19295</name>
</gene>
<keyword evidence="5" id="KW-1133">Transmembrane helix</keyword>
<keyword evidence="7" id="KW-1185">Reference proteome</keyword>
<dbReference type="RefSeq" id="WP_272172590.1">
    <property type="nucleotide sequence ID" value="NZ_JAQOSL010000058.1"/>
</dbReference>
<proteinExistence type="predicted"/>
<evidence type="ECO:0000256" key="4">
    <source>
        <dbReference type="ARBA" id="ARBA00023180"/>
    </source>
</evidence>
<dbReference type="InterPro" id="IPR028994">
    <property type="entry name" value="Integrin_alpha_N"/>
</dbReference>